<protein>
    <submittedName>
        <fullName evidence="1">Uncharacterized protein</fullName>
    </submittedName>
</protein>
<evidence type="ECO:0000313" key="1">
    <source>
        <dbReference type="EMBL" id="KAH8487274.1"/>
    </source>
</evidence>
<name>A0A8T2X3J8_POPDE</name>
<dbReference type="Proteomes" id="UP000807159">
    <property type="component" value="Chromosome 15"/>
</dbReference>
<evidence type="ECO:0000313" key="2">
    <source>
        <dbReference type="Proteomes" id="UP000807159"/>
    </source>
</evidence>
<dbReference type="EMBL" id="JACEGQ020000015">
    <property type="protein sequence ID" value="KAH8487274.1"/>
    <property type="molecule type" value="Genomic_DNA"/>
</dbReference>
<comment type="caution">
    <text evidence="1">The sequence shown here is derived from an EMBL/GenBank/DDBJ whole genome shotgun (WGS) entry which is preliminary data.</text>
</comment>
<feature type="non-terminal residue" evidence="1">
    <location>
        <position position="53"/>
    </location>
</feature>
<reference evidence="1" key="1">
    <citation type="journal article" date="2021" name="J. Hered.">
        <title>Genome Assembly of Salicaceae Populus deltoides (Eastern Cottonwood) I-69 Based on Nanopore Sequencing and Hi-C Technologies.</title>
        <authorList>
            <person name="Bai S."/>
            <person name="Wu H."/>
            <person name="Zhang J."/>
            <person name="Pan Z."/>
            <person name="Zhao W."/>
            <person name="Li Z."/>
            <person name="Tong C."/>
        </authorList>
    </citation>
    <scope>NUCLEOTIDE SEQUENCE</scope>
    <source>
        <tissue evidence="1">Leaf</tissue>
    </source>
</reference>
<feature type="non-terminal residue" evidence="1">
    <location>
        <position position="1"/>
    </location>
</feature>
<accession>A0A8T2X3J8</accession>
<proteinExistence type="predicted"/>
<organism evidence="1 2">
    <name type="scientific">Populus deltoides</name>
    <name type="common">Eastern poplar</name>
    <name type="synonym">Eastern cottonwood</name>
    <dbReference type="NCBI Taxonomy" id="3696"/>
    <lineage>
        <taxon>Eukaryota</taxon>
        <taxon>Viridiplantae</taxon>
        <taxon>Streptophyta</taxon>
        <taxon>Embryophyta</taxon>
        <taxon>Tracheophyta</taxon>
        <taxon>Spermatophyta</taxon>
        <taxon>Magnoliopsida</taxon>
        <taxon>eudicotyledons</taxon>
        <taxon>Gunneridae</taxon>
        <taxon>Pentapetalae</taxon>
        <taxon>rosids</taxon>
        <taxon>fabids</taxon>
        <taxon>Malpighiales</taxon>
        <taxon>Salicaceae</taxon>
        <taxon>Saliceae</taxon>
        <taxon>Populus</taxon>
    </lineage>
</organism>
<keyword evidence="2" id="KW-1185">Reference proteome</keyword>
<gene>
    <name evidence="1" type="ORF">H0E87_026019</name>
</gene>
<dbReference type="AlphaFoldDB" id="A0A8T2X3J8"/>
<sequence length="53" mass="5738">LAFLQGLLARERIRKDVELLACGRSIKNNSTEHLVTGPSNISAPIFLSSSIIS</sequence>